<feature type="signal peptide" evidence="9">
    <location>
        <begin position="1"/>
        <end position="20"/>
    </location>
</feature>
<evidence type="ECO:0000259" key="10">
    <source>
        <dbReference type="PROSITE" id="PS51007"/>
    </source>
</evidence>
<dbReference type="PROSITE" id="PS51007">
    <property type="entry name" value="CYTC"/>
    <property type="match status" value="1"/>
</dbReference>
<evidence type="ECO:0000256" key="3">
    <source>
        <dbReference type="ARBA" id="ARBA00022617"/>
    </source>
</evidence>
<dbReference type="InterPro" id="IPR036909">
    <property type="entry name" value="Cyt_c-like_dom_sf"/>
</dbReference>
<keyword evidence="9" id="KW-0732">Signal</keyword>
<protein>
    <submittedName>
        <fullName evidence="11">Cytochrome c</fullName>
    </submittedName>
</protein>
<keyword evidence="5 8" id="KW-0479">Metal-binding</keyword>
<dbReference type="RefSeq" id="WP_127073986.1">
    <property type="nucleotide sequence ID" value="NZ_BMKB01000002.1"/>
</dbReference>
<name>A0A916VWY3_9HYPH</name>
<keyword evidence="12" id="KW-1185">Reference proteome</keyword>
<keyword evidence="4" id="KW-0679">Respiratory chain</keyword>
<organism evidence="11 12">
    <name type="scientific">Pelagibacterium lentulum</name>
    <dbReference type="NCBI Taxonomy" id="2029865"/>
    <lineage>
        <taxon>Bacteria</taxon>
        <taxon>Pseudomonadati</taxon>
        <taxon>Pseudomonadota</taxon>
        <taxon>Alphaproteobacteria</taxon>
        <taxon>Hyphomicrobiales</taxon>
        <taxon>Devosiaceae</taxon>
        <taxon>Pelagibacterium</taxon>
    </lineage>
</organism>
<sequence>MKRFLIAAAAVAAITPFAVTQESAEREIVEYDEFFASSSVLTQQTGAGIYGAVCAACHMSNGEGAVGAGAYPALAENPNLEFPEYAIYLTIHGQAAMPPLGGILSDEQIAAVIEYIRTSFGNDYPDPVTAEMVEITR</sequence>
<dbReference type="SUPFAM" id="SSF46626">
    <property type="entry name" value="Cytochrome c"/>
    <property type="match status" value="1"/>
</dbReference>
<evidence type="ECO:0000256" key="9">
    <source>
        <dbReference type="SAM" id="SignalP"/>
    </source>
</evidence>
<feature type="chain" id="PRO_5037840075" evidence="9">
    <location>
        <begin position="21"/>
        <end position="137"/>
    </location>
</feature>
<dbReference type="InterPro" id="IPR051459">
    <property type="entry name" value="Cytochrome_c-type_DH"/>
</dbReference>
<evidence type="ECO:0000313" key="12">
    <source>
        <dbReference type="Proteomes" id="UP000596977"/>
    </source>
</evidence>
<keyword evidence="3 8" id="KW-0349">Heme</keyword>
<comment type="cofactor">
    <cofactor evidence="1">
        <name>heme c</name>
        <dbReference type="ChEBI" id="CHEBI:61717"/>
    </cofactor>
</comment>
<dbReference type="Proteomes" id="UP000596977">
    <property type="component" value="Unassembled WGS sequence"/>
</dbReference>
<dbReference type="PANTHER" id="PTHR35008:SF9">
    <property type="entry name" value="CYTOCHROME C DOMAIN-CONTAINING PROTEIN"/>
    <property type="match status" value="1"/>
</dbReference>
<keyword evidence="2" id="KW-0813">Transport</keyword>
<keyword evidence="6" id="KW-0249">Electron transport</keyword>
<dbReference type="OrthoDB" id="5523448at2"/>
<evidence type="ECO:0000256" key="5">
    <source>
        <dbReference type="ARBA" id="ARBA00022723"/>
    </source>
</evidence>
<keyword evidence="7 8" id="KW-0408">Iron</keyword>
<proteinExistence type="predicted"/>
<evidence type="ECO:0000256" key="6">
    <source>
        <dbReference type="ARBA" id="ARBA00022982"/>
    </source>
</evidence>
<reference evidence="11 12" key="1">
    <citation type="journal article" date="2014" name="Int. J. Syst. Evol. Microbiol.">
        <title>Complete genome sequence of Corynebacterium casei LMG S-19264T (=DSM 44701T), isolated from a smear-ripened cheese.</title>
        <authorList>
            <consortium name="US DOE Joint Genome Institute (JGI-PGF)"/>
            <person name="Walter F."/>
            <person name="Albersmeier A."/>
            <person name="Kalinowski J."/>
            <person name="Ruckert C."/>
        </authorList>
    </citation>
    <scope>NUCLEOTIDE SEQUENCE [LARGE SCALE GENOMIC DNA]</scope>
    <source>
        <strain evidence="11 12">CGMCC 1.15896</strain>
    </source>
</reference>
<dbReference type="GO" id="GO:0020037">
    <property type="term" value="F:heme binding"/>
    <property type="evidence" value="ECO:0007669"/>
    <property type="project" value="InterPro"/>
</dbReference>
<gene>
    <name evidence="11" type="ORF">GCM10011499_15110</name>
</gene>
<evidence type="ECO:0000313" key="11">
    <source>
        <dbReference type="EMBL" id="GGA46340.1"/>
    </source>
</evidence>
<feature type="domain" description="Cytochrome c" evidence="10">
    <location>
        <begin position="41"/>
        <end position="120"/>
    </location>
</feature>
<dbReference type="GO" id="GO:0009055">
    <property type="term" value="F:electron transfer activity"/>
    <property type="evidence" value="ECO:0007669"/>
    <property type="project" value="InterPro"/>
</dbReference>
<dbReference type="Pfam" id="PF13442">
    <property type="entry name" value="Cytochrome_CBB3"/>
    <property type="match status" value="1"/>
</dbReference>
<accession>A0A916VWY3</accession>
<comment type="caution">
    <text evidence="11">The sequence shown here is derived from an EMBL/GenBank/DDBJ whole genome shotgun (WGS) entry which is preliminary data.</text>
</comment>
<dbReference type="AlphaFoldDB" id="A0A916VWY3"/>
<evidence type="ECO:0000256" key="4">
    <source>
        <dbReference type="ARBA" id="ARBA00022660"/>
    </source>
</evidence>
<dbReference type="PANTHER" id="PTHR35008">
    <property type="entry name" value="BLL4482 PROTEIN-RELATED"/>
    <property type="match status" value="1"/>
</dbReference>
<evidence type="ECO:0000256" key="1">
    <source>
        <dbReference type="ARBA" id="ARBA00001926"/>
    </source>
</evidence>
<dbReference type="PRINTS" id="PR00605">
    <property type="entry name" value="CYTCHROMECIC"/>
</dbReference>
<dbReference type="GO" id="GO:0005506">
    <property type="term" value="F:iron ion binding"/>
    <property type="evidence" value="ECO:0007669"/>
    <property type="project" value="InterPro"/>
</dbReference>
<evidence type="ECO:0000256" key="8">
    <source>
        <dbReference type="PROSITE-ProRule" id="PRU00433"/>
    </source>
</evidence>
<dbReference type="Gene3D" id="1.10.760.10">
    <property type="entry name" value="Cytochrome c-like domain"/>
    <property type="match status" value="1"/>
</dbReference>
<dbReference type="InterPro" id="IPR009056">
    <property type="entry name" value="Cyt_c-like_dom"/>
</dbReference>
<evidence type="ECO:0000256" key="7">
    <source>
        <dbReference type="ARBA" id="ARBA00023004"/>
    </source>
</evidence>
<dbReference type="InterPro" id="IPR008168">
    <property type="entry name" value="Cyt_C_IC"/>
</dbReference>
<evidence type="ECO:0000256" key="2">
    <source>
        <dbReference type="ARBA" id="ARBA00022448"/>
    </source>
</evidence>
<dbReference type="EMBL" id="BMKB01000002">
    <property type="protein sequence ID" value="GGA46340.1"/>
    <property type="molecule type" value="Genomic_DNA"/>
</dbReference>